<accession>A0A1P8UI20</accession>
<dbReference type="EMBL" id="CP019434">
    <property type="protein sequence ID" value="APZ43480.1"/>
    <property type="molecule type" value="Genomic_DNA"/>
</dbReference>
<evidence type="ECO:0000256" key="1">
    <source>
        <dbReference type="SAM" id="SignalP"/>
    </source>
</evidence>
<feature type="chain" id="PRO_5012365582" evidence="1">
    <location>
        <begin position="19"/>
        <end position="682"/>
    </location>
</feature>
<dbReference type="STRING" id="1765967.BW247_10585"/>
<feature type="signal peptide" evidence="1">
    <location>
        <begin position="1"/>
        <end position="18"/>
    </location>
</feature>
<dbReference type="RefSeq" id="WP_076837120.1">
    <property type="nucleotide sequence ID" value="NZ_CP019434.1"/>
</dbReference>
<dbReference type="OrthoDB" id="5509507at2"/>
<dbReference type="AlphaFoldDB" id="A0A1P8UI20"/>
<dbReference type="Proteomes" id="UP000243807">
    <property type="component" value="Chromosome"/>
</dbReference>
<organism evidence="2 3">
    <name type="scientific">Acidihalobacter ferrooxydans</name>
    <dbReference type="NCBI Taxonomy" id="1765967"/>
    <lineage>
        <taxon>Bacteria</taxon>
        <taxon>Pseudomonadati</taxon>
        <taxon>Pseudomonadota</taxon>
        <taxon>Gammaproteobacteria</taxon>
        <taxon>Chromatiales</taxon>
        <taxon>Ectothiorhodospiraceae</taxon>
        <taxon>Acidihalobacter</taxon>
    </lineage>
</organism>
<keyword evidence="3" id="KW-1185">Reference proteome</keyword>
<proteinExistence type="predicted"/>
<name>A0A1P8UI20_9GAMM</name>
<reference evidence="2 3" key="1">
    <citation type="submission" date="2017-01" db="EMBL/GenBank/DDBJ databases">
        <title>Draft sequence of Acidihalobacter ferrooxidans strain DSM 14175 (strain V8).</title>
        <authorList>
            <person name="Khaleque H.N."/>
            <person name="Ramsay J.P."/>
            <person name="Murphy R.J.T."/>
            <person name="Kaksonen A.H."/>
            <person name="Boxall N.J."/>
            <person name="Watkin E.L.J."/>
        </authorList>
    </citation>
    <scope>NUCLEOTIDE SEQUENCE [LARGE SCALE GENOMIC DNA]</scope>
    <source>
        <strain evidence="2 3">V8</strain>
    </source>
</reference>
<gene>
    <name evidence="2" type="ORF">BW247_10585</name>
</gene>
<evidence type="ECO:0000313" key="3">
    <source>
        <dbReference type="Proteomes" id="UP000243807"/>
    </source>
</evidence>
<dbReference type="KEGG" id="afy:BW247_10585"/>
<protein>
    <submittedName>
        <fullName evidence="2">Uncharacterized protein</fullName>
    </submittedName>
</protein>
<sequence>MLWVWAILLLSLSSVAAAAGNWVQAPPLPALTKPNDLAVFALQNTSKHRTRTAYLTFGTVFAPNALRKPMDVTARLGTGVVPVQIDPKTHYPDGSIRFSVVTVQAAPLAPQAIKTLELIRKPASPVREASAVSVGPVLRNYDPRVVLTFYSVNGKKLASPKRMRIDLLSLYQHARAKADDWRRGPLATEIRLQHHVLSSLRLVADVTAYANGALSADIQFCNDIAMSPKGGTLVYSARLLVNGKTVYDSGRVTQYQYQTWHSVWHSAGWPPINVVHDVPRLAALEAIPNYQTLYGLPAEGLRGELKSLRGKGWGKPLANNGVTQYMPMTGGRPDIGPVTGGNAIWLITQNPVAAAFALGQADAAGAVPWHFYLPSKGHYLTTLDYPDMWADPRGGPYSYTTGLTQPYRYSDGWHPGKAHMPSLAYIPYLLTGRRYYLDQLNAEALYAILGQWPSPRQNGKGILVGTGAQVRGAAWSLREVAYAAWANPADSYFGRYFRKILLNNVHYMEQRIPEWTRAEGEAYGYVPGTYGHSGAMAPWQQDFFATTMATIARLGIPGAKRVLQWQTHFLAGSLQPQKGWNPRDGIAYNLFVYNPKTKQQYKTWAKIRKVTEAMGQANGNGWKHSRGYYGMVRLAALASIYNVDGSREALSAYQWLAKSGAPFISKTSRAGTPQYWIVPMGE</sequence>
<keyword evidence="1" id="KW-0732">Signal</keyword>
<evidence type="ECO:0000313" key="2">
    <source>
        <dbReference type="EMBL" id="APZ43480.1"/>
    </source>
</evidence>